<comment type="caution">
    <text evidence="5">The sequence shown here is derived from an EMBL/GenBank/DDBJ whole genome shotgun (WGS) entry which is preliminary data.</text>
</comment>
<dbReference type="VEuPathDB" id="FungiDB:jhhlp_000838"/>
<dbReference type="Proteomes" id="UP000233524">
    <property type="component" value="Unassembled WGS sequence"/>
</dbReference>
<dbReference type="InterPro" id="IPR035971">
    <property type="entry name" value="CBD_sf"/>
</dbReference>
<feature type="compositionally biased region" description="Low complexity" evidence="2">
    <location>
        <begin position="304"/>
        <end position="335"/>
    </location>
</feature>
<dbReference type="GO" id="GO:0005576">
    <property type="term" value="C:extracellular region"/>
    <property type="evidence" value="ECO:0007669"/>
    <property type="project" value="InterPro"/>
</dbReference>
<dbReference type="PANTHER" id="PTHR35606">
    <property type="entry name" value="CELLULOSE-BINDING FAMILY II PROTEIN"/>
    <property type="match status" value="1"/>
</dbReference>
<dbReference type="InterPro" id="IPR000254">
    <property type="entry name" value="CBD"/>
</dbReference>
<feature type="domain" description="CBM1" evidence="4">
    <location>
        <begin position="339"/>
        <end position="375"/>
    </location>
</feature>
<evidence type="ECO:0000256" key="3">
    <source>
        <dbReference type="SAM" id="SignalP"/>
    </source>
</evidence>
<proteinExistence type="predicted"/>
<protein>
    <recommendedName>
        <fullName evidence="4">CBM1 domain-containing protein</fullName>
    </recommendedName>
</protein>
<dbReference type="PANTHER" id="PTHR35606:SF4">
    <property type="entry name" value="CELLULOSE-BINDING FAMILY II PROTEIN"/>
    <property type="match status" value="1"/>
</dbReference>
<keyword evidence="1 3" id="KW-0732">Signal</keyword>
<accession>A0A2N3NJL1</accession>
<dbReference type="GO" id="GO:0030248">
    <property type="term" value="F:cellulose binding"/>
    <property type="evidence" value="ECO:0007669"/>
    <property type="project" value="InterPro"/>
</dbReference>
<organism evidence="5 6">
    <name type="scientific">Lomentospora prolificans</name>
    <dbReference type="NCBI Taxonomy" id="41688"/>
    <lineage>
        <taxon>Eukaryota</taxon>
        <taxon>Fungi</taxon>
        <taxon>Dikarya</taxon>
        <taxon>Ascomycota</taxon>
        <taxon>Pezizomycotina</taxon>
        <taxon>Sordariomycetes</taxon>
        <taxon>Hypocreomycetidae</taxon>
        <taxon>Microascales</taxon>
        <taxon>Microascaceae</taxon>
        <taxon>Lomentospora</taxon>
    </lineage>
</organism>
<evidence type="ECO:0000256" key="2">
    <source>
        <dbReference type="SAM" id="MobiDB-lite"/>
    </source>
</evidence>
<gene>
    <name evidence="5" type="ORF">jhhlp_000838</name>
</gene>
<dbReference type="PROSITE" id="PS51164">
    <property type="entry name" value="CBM1_2"/>
    <property type="match status" value="1"/>
</dbReference>
<evidence type="ECO:0000313" key="5">
    <source>
        <dbReference type="EMBL" id="PKS12630.1"/>
    </source>
</evidence>
<evidence type="ECO:0000256" key="1">
    <source>
        <dbReference type="ARBA" id="ARBA00022729"/>
    </source>
</evidence>
<dbReference type="GO" id="GO:0005975">
    <property type="term" value="P:carbohydrate metabolic process"/>
    <property type="evidence" value="ECO:0007669"/>
    <property type="project" value="InterPro"/>
</dbReference>
<feature type="chain" id="PRO_5014950045" description="CBM1 domain-containing protein" evidence="3">
    <location>
        <begin position="20"/>
        <end position="375"/>
    </location>
</feature>
<dbReference type="SMART" id="SM00236">
    <property type="entry name" value="fCBD"/>
    <property type="match status" value="1"/>
</dbReference>
<keyword evidence="6" id="KW-1185">Reference proteome</keyword>
<feature type="region of interest" description="Disordered" evidence="2">
    <location>
        <begin position="303"/>
        <end position="341"/>
    </location>
</feature>
<evidence type="ECO:0000259" key="4">
    <source>
        <dbReference type="PROSITE" id="PS51164"/>
    </source>
</evidence>
<dbReference type="InParanoid" id="A0A2N3NJL1"/>
<dbReference type="AlphaFoldDB" id="A0A2N3NJL1"/>
<dbReference type="Pfam" id="PF00734">
    <property type="entry name" value="CBM_1"/>
    <property type="match status" value="1"/>
</dbReference>
<reference evidence="5 6" key="1">
    <citation type="journal article" date="2017" name="G3 (Bethesda)">
        <title>First Draft Genome Sequence of the Pathogenic Fungus Lomentospora prolificans (Formerly Scedosporium prolificans).</title>
        <authorList>
            <person name="Luo R."/>
            <person name="Zimin A."/>
            <person name="Workman R."/>
            <person name="Fan Y."/>
            <person name="Pertea G."/>
            <person name="Grossman N."/>
            <person name="Wear M.P."/>
            <person name="Jia B."/>
            <person name="Miller H."/>
            <person name="Casadevall A."/>
            <person name="Timp W."/>
            <person name="Zhang S.X."/>
            <person name="Salzberg S.L."/>
        </authorList>
    </citation>
    <scope>NUCLEOTIDE SEQUENCE [LARGE SCALE GENOMIC DNA]</scope>
    <source>
        <strain evidence="5 6">JHH-5317</strain>
    </source>
</reference>
<dbReference type="SUPFAM" id="SSF57180">
    <property type="entry name" value="Cellulose-binding domain"/>
    <property type="match status" value="1"/>
</dbReference>
<dbReference type="PROSITE" id="PS00562">
    <property type="entry name" value="CBM1_1"/>
    <property type="match status" value="1"/>
</dbReference>
<feature type="signal peptide" evidence="3">
    <location>
        <begin position="1"/>
        <end position="19"/>
    </location>
</feature>
<dbReference type="EMBL" id="NLAX01000003">
    <property type="protein sequence ID" value="PKS12630.1"/>
    <property type="molecule type" value="Genomic_DNA"/>
</dbReference>
<sequence>MRFITPPAVLLALAASTSALDLSKTSDLDGSVWDNVTPSKGGLGSRAWNRPIKRQSGWSPPSSLATPLKEVWNHCLATYSDGLFGFKNYGWDQIMATSGSINVCVRWESSTVVTEAQRTQVAQAVNKQHQNWFKYLYGFDNFPFSEIKVNIVGWAVKDTSLLQGSTSGIDVYTTTDSGGIPECDPRCGRFFHQDNNYGSCPGGASRHYDNSLWLTDGMSGGAGGDWGQRIGREYFMGALSSENIHILLHEMGHTFGLDDFYDWTPTGVSNFIMLAGSATEITDFDAWMFRQWWYELSRNRGWQTGTSNPSPTTTTTRAGATTTTTRATTPTTSSGSGSGTVPRWGQCGGNGYTGATQCVSPYTCTKQNDWYSQCL</sequence>
<dbReference type="OrthoDB" id="94998at2759"/>
<name>A0A2N3NJL1_9PEZI</name>
<dbReference type="SUPFAM" id="SSF55486">
    <property type="entry name" value="Metalloproteases ('zincins'), catalytic domain"/>
    <property type="match status" value="1"/>
</dbReference>
<evidence type="ECO:0000313" key="6">
    <source>
        <dbReference type="Proteomes" id="UP000233524"/>
    </source>
</evidence>